<dbReference type="Proteomes" id="UP001065613">
    <property type="component" value="Chromosome"/>
</dbReference>
<accession>A0A977PVN5</accession>
<keyword evidence="2" id="KW-0521">NADP</keyword>
<reference evidence="4" key="1">
    <citation type="submission" date="2021-04" db="EMBL/GenBank/DDBJ databases">
        <title>Genome sequence of Woronichinia naegeliana from Washington state freshwater lake bloom.</title>
        <authorList>
            <person name="Dreher T.W."/>
        </authorList>
    </citation>
    <scope>NUCLEOTIDE SEQUENCE</scope>
    <source>
        <strain evidence="4">WA131</strain>
    </source>
</reference>
<comment type="function">
    <text evidence="2">Catalyzes the reduction of dTDP-6-deoxy-L-lyxo-4-hexulose to yield dTDP-L-rhamnose.</text>
</comment>
<dbReference type="Gene3D" id="3.40.50.720">
    <property type="entry name" value="NAD(P)-binding Rossmann-like Domain"/>
    <property type="match status" value="1"/>
</dbReference>
<dbReference type="FunFam" id="3.40.50.720:FF:000159">
    <property type="entry name" value="dTDP-4-dehydrorhamnose reductase"/>
    <property type="match status" value="1"/>
</dbReference>
<dbReference type="EMBL" id="CP073041">
    <property type="protein sequence ID" value="UXE60657.1"/>
    <property type="molecule type" value="Genomic_DNA"/>
</dbReference>
<dbReference type="SUPFAM" id="SSF51735">
    <property type="entry name" value="NAD(P)-binding Rossmann-fold domains"/>
    <property type="match status" value="1"/>
</dbReference>
<dbReference type="GO" id="GO:0005829">
    <property type="term" value="C:cytosol"/>
    <property type="evidence" value="ECO:0007669"/>
    <property type="project" value="TreeGrafter"/>
</dbReference>
<evidence type="ECO:0000256" key="2">
    <source>
        <dbReference type="RuleBase" id="RU364082"/>
    </source>
</evidence>
<sequence length="299" mass="32773">MTNTPNLLLIGADGQVGQELRQTLVNLGEVIPLTRQQIDLSQGEILRQTIRDLKPQGIINAAAYTAVDQAEKEPDLAQAINGIAPQIMAEIAQTLGAWLLHISTDYVFDGTKSTPYLDSDSPHPLSVYGQSKLAGEMGIQGAMDNYLILRTAWVYGLYGKGNFVKTMLRLGQSREEIRVVADQIGSPTAALDIATAIAALCPQLEEGKIKGIYHFTNSGVASWFDFAVAIFEEAKAINIPLKIKQVIPITTADYPTPAIRPSYSVLSGQKVSQTLGYYPPYWRDSLRKILKLGQNHELF</sequence>
<dbReference type="Gene3D" id="3.90.25.10">
    <property type="entry name" value="UDP-galactose 4-epimerase, domain 1"/>
    <property type="match status" value="1"/>
</dbReference>
<name>A0A977PVN5_9CYAN</name>
<proteinExistence type="inferred from homology"/>
<comment type="pathway">
    <text evidence="2">Carbohydrate biosynthesis; dTDP-L-rhamnose biosynthesis.</text>
</comment>
<dbReference type="GO" id="GO:0019305">
    <property type="term" value="P:dTDP-rhamnose biosynthetic process"/>
    <property type="evidence" value="ECO:0007669"/>
    <property type="project" value="TreeGrafter"/>
</dbReference>
<feature type="domain" description="RmlD-like substrate binding" evidence="3">
    <location>
        <begin position="6"/>
        <end position="291"/>
    </location>
</feature>
<dbReference type="InterPro" id="IPR005913">
    <property type="entry name" value="dTDP_dehydrorham_reduct"/>
</dbReference>
<dbReference type="AlphaFoldDB" id="A0A977PVN5"/>
<dbReference type="CDD" id="cd05254">
    <property type="entry name" value="dTDP_HR_like_SDR_e"/>
    <property type="match status" value="1"/>
</dbReference>
<dbReference type="KEGG" id="wna:KA717_34950"/>
<dbReference type="PANTHER" id="PTHR10491:SF4">
    <property type="entry name" value="METHIONINE ADENOSYLTRANSFERASE 2 SUBUNIT BETA"/>
    <property type="match status" value="1"/>
</dbReference>
<dbReference type="NCBIfam" id="TIGR01214">
    <property type="entry name" value="rmlD"/>
    <property type="match status" value="1"/>
</dbReference>
<protein>
    <recommendedName>
        <fullName evidence="2">dTDP-4-dehydrorhamnose reductase</fullName>
        <ecNumber evidence="2">1.1.1.133</ecNumber>
    </recommendedName>
</protein>
<dbReference type="Pfam" id="PF04321">
    <property type="entry name" value="RmlD_sub_bind"/>
    <property type="match status" value="1"/>
</dbReference>
<dbReference type="EC" id="1.1.1.133" evidence="2"/>
<evidence type="ECO:0000313" key="4">
    <source>
        <dbReference type="EMBL" id="UXE60657.1"/>
    </source>
</evidence>
<dbReference type="PANTHER" id="PTHR10491">
    <property type="entry name" value="DTDP-4-DEHYDRORHAMNOSE REDUCTASE"/>
    <property type="match status" value="1"/>
</dbReference>
<evidence type="ECO:0000259" key="3">
    <source>
        <dbReference type="Pfam" id="PF04321"/>
    </source>
</evidence>
<evidence type="ECO:0000256" key="1">
    <source>
        <dbReference type="ARBA" id="ARBA00010944"/>
    </source>
</evidence>
<dbReference type="GO" id="GO:0008831">
    <property type="term" value="F:dTDP-4-dehydrorhamnose reductase activity"/>
    <property type="evidence" value="ECO:0007669"/>
    <property type="project" value="UniProtKB-EC"/>
</dbReference>
<dbReference type="InterPro" id="IPR029903">
    <property type="entry name" value="RmlD-like-bd"/>
</dbReference>
<gene>
    <name evidence="4" type="primary">rfbD</name>
    <name evidence="4" type="ORF">KA717_34950</name>
</gene>
<dbReference type="InterPro" id="IPR036291">
    <property type="entry name" value="NAD(P)-bd_dom_sf"/>
</dbReference>
<comment type="similarity">
    <text evidence="1 2">Belongs to the dTDP-4-dehydrorhamnose reductase family.</text>
</comment>
<keyword evidence="2 4" id="KW-0560">Oxidoreductase</keyword>
<organism evidence="4">
    <name type="scientific">Woronichinia naegeliana WA131</name>
    <dbReference type="NCBI Taxonomy" id="2824559"/>
    <lineage>
        <taxon>Bacteria</taxon>
        <taxon>Bacillati</taxon>
        <taxon>Cyanobacteriota</taxon>
        <taxon>Cyanophyceae</taxon>
        <taxon>Synechococcales</taxon>
        <taxon>Coelosphaeriaceae</taxon>
        <taxon>Woronichinia</taxon>
    </lineage>
</organism>